<sequence length="101" mass="11201">MSISYKVCRCKYCGKEIRWFKRKSGKPIPCEPWRVCYKIPEDGNGSETIITLNGDIISADKVWSNNAEGVGYITHFAACQRNQAANGEDNGGDTDGSRQHG</sequence>
<comment type="caution">
    <text evidence="1">The sequence shown here is derived from an EMBL/GenBank/DDBJ whole genome shotgun (WGS) entry which is preliminary data.</text>
</comment>
<evidence type="ECO:0000313" key="1">
    <source>
        <dbReference type="EMBL" id="MXP77249.1"/>
    </source>
</evidence>
<dbReference type="EMBL" id="WUQX01000001">
    <property type="protein sequence ID" value="MXP77249.1"/>
    <property type="molecule type" value="Genomic_DNA"/>
</dbReference>
<dbReference type="Proteomes" id="UP000460412">
    <property type="component" value="Unassembled WGS sequence"/>
</dbReference>
<gene>
    <name evidence="1" type="ORF">GN277_18255</name>
</gene>
<proteinExistence type="predicted"/>
<dbReference type="RefSeq" id="WP_159752419.1">
    <property type="nucleotide sequence ID" value="NZ_WUQX01000001.1"/>
</dbReference>
<dbReference type="AlphaFoldDB" id="A0A7X3MJ30"/>
<name>A0A7X3MJ30_9FIRM</name>
<protein>
    <submittedName>
        <fullName evidence="1">Uncharacterized protein</fullName>
    </submittedName>
</protein>
<reference evidence="1 2" key="1">
    <citation type="submission" date="2019-12" db="EMBL/GenBank/DDBJ databases">
        <title>Sporaefaciens musculi gen. nov., sp. nov., a novel bacterium isolated from the caecum of an obese mouse.</title>
        <authorList>
            <person name="Rasmussen T.S."/>
            <person name="Streidl T."/>
            <person name="Hitch T.C.A."/>
            <person name="Wortmann E."/>
            <person name="Deptula P."/>
            <person name="Hansen M."/>
            <person name="Nielsen D.S."/>
            <person name="Clavel T."/>
            <person name="Vogensen F.K."/>
        </authorList>
    </citation>
    <scope>NUCLEOTIDE SEQUENCE [LARGE SCALE GENOMIC DNA]</scope>
    <source>
        <strain evidence="1 2">WCA-9-b2</strain>
    </source>
</reference>
<accession>A0A7X3MJ30</accession>
<organism evidence="1 2">
    <name type="scientific">Sporofaciens musculi</name>
    <dbReference type="NCBI Taxonomy" id="2681861"/>
    <lineage>
        <taxon>Bacteria</taxon>
        <taxon>Bacillati</taxon>
        <taxon>Bacillota</taxon>
        <taxon>Clostridia</taxon>
        <taxon>Lachnospirales</taxon>
        <taxon>Lachnospiraceae</taxon>
        <taxon>Sporofaciens</taxon>
    </lineage>
</organism>
<keyword evidence="2" id="KW-1185">Reference proteome</keyword>
<evidence type="ECO:0000313" key="2">
    <source>
        <dbReference type="Proteomes" id="UP000460412"/>
    </source>
</evidence>